<evidence type="ECO:0000256" key="1">
    <source>
        <dbReference type="ARBA" id="ARBA00010337"/>
    </source>
</evidence>
<dbReference type="GO" id="GO:0005816">
    <property type="term" value="C:spindle pole body"/>
    <property type="evidence" value="ECO:0007669"/>
    <property type="project" value="UniProtKB-ARBA"/>
</dbReference>
<dbReference type="GO" id="GO:0000278">
    <property type="term" value="P:mitotic cell cycle"/>
    <property type="evidence" value="ECO:0007669"/>
    <property type="project" value="TreeGrafter"/>
</dbReference>
<dbReference type="GO" id="GO:0031122">
    <property type="term" value="P:cytoplasmic microtubule organization"/>
    <property type="evidence" value="ECO:0007669"/>
    <property type="project" value="TreeGrafter"/>
</dbReference>
<evidence type="ECO:0000313" key="9">
    <source>
        <dbReference type="EMBL" id="KAJ3487436.1"/>
    </source>
</evidence>
<reference evidence="9" key="1">
    <citation type="submission" date="2022-07" db="EMBL/GenBank/DDBJ databases">
        <title>Genome Sequence of Physisporinus lineatus.</title>
        <authorList>
            <person name="Buettner E."/>
        </authorList>
    </citation>
    <scope>NUCLEOTIDE SEQUENCE</scope>
    <source>
        <strain evidence="9">VT162</strain>
    </source>
</reference>
<comment type="similarity">
    <text evidence="1 5">Belongs to the TUBGCP family.</text>
</comment>
<dbReference type="InterPro" id="IPR042241">
    <property type="entry name" value="GCP_C_sf"/>
</dbReference>
<dbReference type="AlphaFoldDB" id="A0AAD5V692"/>
<dbReference type="GO" id="GO:0007020">
    <property type="term" value="P:microtubule nucleation"/>
    <property type="evidence" value="ECO:0007669"/>
    <property type="project" value="InterPro"/>
</dbReference>
<dbReference type="GO" id="GO:0043015">
    <property type="term" value="F:gamma-tubulin binding"/>
    <property type="evidence" value="ECO:0007669"/>
    <property type="project" value="InterPro"/>
</dbReference>
<feature type="domain" description="Gamma tubulin complex component C-terminal" evidence="7">
    <location>
        <begin position="538"/>
        <end position="932"/>
    </location>
</feature>
<dbReference type="PANTHER" id="PTHR19302">
    <property type="entry name" value="GAMMA TUBULIN COMPLEX PROTEIN"/>
    <property type="match status" value="1"/>
</dbReference>
<evidence type="ECO:0000256" key="6">
    <source>
        <dbReference type="SAM" id="MobiDB-lite"/>
    </source>
</evidence>
<evidence type="ECO:0000256" key="5">
    <source>
        <dbReference type="RuleBase" id="RU363050"/>
    </source>
</evidence>
<dbReference type="GO" id="GO:0000930">
    <property type="term" value="C:gamma-tubulin complex"/>
    <property type="evidence" value="ECO:0007669"/>
    <property type="project" value="UniProtKB-ARBA"/>
</dbReference>
<dbReference type="EMBL" id="JANAWD010000092">
    <property type="protein sequence ID" value="KAJ3487436.1"/>
    <property type="molecule type" value="Genomic_DNA"/>
</dbReference>
<feature type="region of interest" description="Disordered" evidence="6">
    <location>
        <begin position="575"/>
        <end position="597"/>
    </location>
</feature>
<evidence type="ECO:0000259" key="7">
    <source>
        <dbReference type="Pfam" id="PF04130"/>
    </source>
</evidence>
<dbReference type="GO" id="GO:0051321">
    <property type="term" value="P:meiotic cell cycle"/>
    <property type="evidence" value="ECO:0007669"/>
    <property type="project" value="TreeGrafter"/>
</dbReference>
<comment type="caution">
    <text evidence="9">The sequence shown here is derived from an EMBL/GenBank/DDBJ whole genome shotgun (WGS) entry which is preliminary data.</text>
</comment>
<dbReference type="Proteomes" id="UP001212997">
    <property type="component" value="Unassembled WGS sequence"/>
</dbReference>
<evidence type="ECO:0000259" key="8">
    <source>
        <dbReference type="Pfam" id="PF17681"/>
    </source>
</evidence>
<dbReference type="Pfam" id="PF17681">
    <property type="entry name" value="GCP_N_terminal"/>
    <property type="match status" value="1"/>
</dbReference>
<gene>
    <name evidence="9" type="ORF">NLI96_g3535</name>
</gene>
<dbReference type="Gene3D" id="1.20.120.1900">
    <property type="entry name" value="Gamma-tubulin complex, C-terminal domain"/>
    <property type="match status" value="1"/>
</dbReference>
<dbReference type="PANTHER" id="PTHR19302:SF70">
    <property type="entry name" value="GAMMA-TUBULIN COMPLEX COMPONENT 6"/>
    <property type="match status" value="1"/>
</dbReference>
<protein>
    <recommendedName>
        <fullName evidence="5">Spindle pole body component</fullName>
    </recommendedName>
</protein>
<feature type="domain" description="Gamma tubulin complex component protein N-terminal" evidence="8">
    <location>
        <begin position="139"/>
        <end position="324"/>
    </location>
</feature>
<organism evidence="9 10">
    <name type="scientific">Meripilus lineatus</name>
    <dbReference type="NCBI Taxonomy" id="2056292"/>
    <lineage>
        <taxon>Eukaryota</taxon>
        <taxon>Fungi</taxon>
        <taxon>Dikarya</taxon>
        <taxon>Basidiomycota</taxon>
        <taxon>Agaricomycotina</taxon>
        <taxon>Agaricomycetes</taxon>
        <taxon>Polyporales</taxon>
        <taxon>Meripilaceae</taxon>
        <taxon>Meripilus</taxon>
    </lineage>
</organism>
<name>A0AAD5V692_9APHY</name>
<evidence type="ECO:0000256" key="4">
    <source>
        <dbReference type="ARBA" id="ARBA00023212"/>
    </source>
</evidence>
<dbReference type="Pfam" id="PF04130">
    <property type="entry name" value="GCP_C_terminal"/>
    <property type="match status" value="1"/>
</dbReference>
<dbReference type="GO" id="GO:0005874">
    <property type="term" value="C:microtubule"/>
    <property type="evidence" value="ECO:0007669"/>
    <property type="project" value="UniProtKB-KW"/>
</dbReference>
<dbReference type="GO" id="GO:0000922">
    <property type="term" value="C:spindle pole"/>
    <property type="evidence" value="ECO:0007669"/>
    <property type="project" value="InterPro"/>
</dbReference>
<sequence>MDALKAGVYDHYWHVPKESGHPTPLNKLQAKDEDEEIPIFLPLAKERDIWSRLPQERTTSVRRSCLIDSPLSERLLVLQVSLHSWETLNPSRALSPSCTPFLSEQSSSRYSAVRYHVNPMLRDPLVYTKHITSSSLRTSLLATLIGTSSTLYVWDTTSQAFQLRDINPGQRGIVLIDGKDELNSILSRFVGIGTSLRRLENFVEEIRKRQNDDPALHAFAHAISSVLQYLVLSATDSSIDYDKEQLLALWAAFSNHEDALKELCRLCDIGPSKPSVAPCATSLLSSIYDRLSTCIEHSSSRVIVALLAFVLGSASQPYFDRICESVALRSPRVKHRSTVDSISGHLHQDIGEYTSADVEGSDDEEIDELHPSFISQRLVQALGRARKSLALLRSAQSTHPLFQSSSGEATIRWIWSEREIQAAVDGGQETPPPQTESKPISIAQTPPLIPLYNEDLHEFSRFHHEPGTQTDSDVIVSEASRPSQFQLFLSSFPETLPSLTPTLPDLTNLVLSPLVQRIDSISGALVEVFLSPASHLHLHSNLVILRSYLLLTSHSFKSRLQTALFSDADDSIVHSHRGSSSVDRPSKTPKNSPPPPDRWAIGLSRKLMEDGWPPGGASLSFFLRTVIIDSLEHDHYHEFRTARETPGDSNSARIRILREAEWRLGFAIRDLPTGSEAKWLNPRSIEALDFLYMEYQPPHPLDILIDPVVLSKYHRIFAFNLRLLRVENAIHALYRMTRDIEHPLFPTLAKANKLFLHFQFVAQNFVTAVSSYVYDIAIGSTFDAFLATISADRKDDPPGTVDSSEFSDVFSLAERHSAVLDVILGSCLLRSSQRAVGDLLRSSLEMVLDLALLMADLKQGTYQEYQASEALEQLFNRFRSRVIMLCKVLAELVERGISIARPIEVDPLTTPRPDLSDILSDLLLRLDISNWWRTASKASSGK</sequence>
<proteinExistence type="inferred from homology"/>
<dbReference type="GO" id="GO:0051011">
    <property type="term" value="F:microtubule minus-end binding"/>
    <property type="evidence" value="ECO:0007669"/>
    <property type="project" value="TreeGrafter"/>
</dbReference>
<dbReference type="InterPro" id="IPR041470">
    <property type="entry name" value="GCP_N"/>
</dbReference>
<keyword evidence="3 5" id="KW-0493">Microtubule</keyword>
<keyword evidence="2 5" id="KW-0963">Cytoplasm</keyword>
<dbReference type="GO" id="GO:0051225">
    <property type="term" value="P:spindle assembly"/>
    <property type="evidence" value="ECO:0007669"/>
    <property type="project" value="TreeGrafter"/>
</dbReference>
<dbReference type="InterPro" id="IPR007259">
    <property type="entry name" value="GCP"/>
</dbReference>
<evidence type="ECO:0000256" key="2">
    <source>
        <dbReference type="ARBA" id="ARBA00022490"/>
    </source>
</evidence>
<accession>A0AAD5V692</accession>
<evidence type="ECO:0000256" key="3">
    <source>
        <dbReference type="ARBA" id="ARBA00022701"/>
    </source>
</evidence>
<evidence type="ECO:0000313" key="10">
    <source>
        <dbReference type="Proteomes" id="UP001212997"/>
    </source>
</evidence>
<dbReference type="InterPro" id="IPR040457">
    <property type="entry name" value="GCP_C"/>
</dbReference>
<keyword evidence="10" id="KW-1185">Reference proteome</keyword>
<comment type="subcellular location">
    <subcellularLocation>
        <location evidence="5">Cytoplasm</location>
        <location evidence="5">Cytoskeleton</location>
        <location evidence="5">Microtubule organizing center</location>
    </subcellularLocation>
</comment>
<keyword evidence="4 5" id="KW-0206">Cytoskeleton</keyword>